<dbReference type="InterPro" id="IPR039537">
    <property type="entry name" value="Retrotran_Ty1/copia-like"/>
</dbReference>
<dbReference type="EMBL" id="BQNB010018226">
    <property type="protein sequence ID" value="GJT72099.1"/>
    <property type="molecule type" value="Genomic_DNA"/>
</dbReference>
<feature type="compositionally biased region" description="Basic residues" evidence="1">
    <location>
        <begin position="709"/>
        <end position="724"/>
    </location>
</feature>
<dbReference type="InterPro" id="IPR012337">
    <property type="entry name" value="RNaseH-like_sf"/>
</dbReference>
<dbReference type="PANTHER" id="PTHR42648:SF18">
    <property type="entry name" value="RETROTRANSPOSON, UNCLASSIFIED-LIKE PROTEIN"/>
    <property type="match status" value="1"/>
</dbReference>
<name>A0ABQ5G927_9ASTR</name>
<dbReference type="Proteomes" id="UP001151760">
    <property type="component" value="Unassembled WGS sequence"/>
</dbReference>
<evidence type="ECO:0000259" key="2">
    <source>
        <dbReference type="PROSITE" id="PS50994"/>
    </source>
</evidence>
<feature type="domain" description="Integrase catalytic" evidence="2">
    <location>
        <begin position="53"/>
        <end position="149"/>
    </location>
</feature>
<dbReference type="PANTHER" id="PTHR42648">
    <property type="entry name" value="TRANSPOSASE, PUTATIVE-RELATED"/>
    <property type="match status" value="1"/>
</dbReference>
<organism evidence="3 4">
    <name type="scientific">Tanacetum coccineum</name>
    <dbReference type="NCBI Taxonomy" id="301880"/>
    <lineage>
        <taxon>Eukaryota</taxon>
        <taxon>Viridiplantae</taxon>
        <taxon>Streptophyta</taxon>
        <taxon>Embryophyta</taxon>
        <taxon>Tracheophyta</taxon>
        <taxon>Spermatophyta</taxon>
        <taxon>Magnoliopsida</taxon>
        <taxon>eudicotyledons</taxon>
        <taxon>Gunneridae</taxon>
        <taxon>Pentapetalae</taxon>
        <taxon>asterids</taxon>
        <taxon>campanulids</taxon>
        <taxon>Asterales</taxon>
        <taxon>Asteraceae</taxon>
        <taxon>Asteroideae</taxon>
        <taxon>Anthemideae</taxon>
        <taxon>Anthemidinae</taxon>
        <taxon>Tanacetum</taxon>
    </lineage>
</organism>
<evidence type="ECO:0000256" key="1">
    <source>
        <dbReference type="SAM" id="MobiDB-lite"/>
    </source>
</evidence>
<reference evidence="3" key="1">
    <citation type="journal article" date="2022" name="Int. J. Mol. Sci.">
        <title>Draft Genome of Tanacetum Coccineum: Genomic Comparison of Closely Related Tanacetum-Family Plants.</title>
        <authorList>
            <person name="Yamashiro T."/>
            <person name="Shiraishi A."/>
            <person name="Nakayama K."/>
            <person name="Satake H."/>
        </authorList>
    </citation>
    <scope>NUCLEOTIDE SEQUENCE</scope>
</reference>
<reference evidence="3" key="2">
    <citation type="submission" date="2022-01" db="EMBL/GenBank/DDBJ databases">
        <authorList>
            <person name="Yamashiro T."/>
            <person name="Shiraishi A."/>
            <person name="Satake H."/>
            <person name="Nakayama K."/>
        </authorList>
    </citation>
    <scope>NUCLEOTIDE SEQUENCE</scope>
</reference>
<proteinExistence type="predicted"/>
<dbReference type="InterPro" id="IPR036397">
    <property type="entry name" value="RNaseH_sf"/>
</dbReference>
<sequence>MSYFAWNQPVIFRFDTCHIPLEYIFRLESTCHISIFIIQIQVGLNKTVRFNRTDNGTEFVNQVLIEFYEKVGIFHQKSVQRTPQQNGVVKRRNHTLVEVARTMLIFLKASMFLWAEAVATAFFGALCYPINDSEDLGKLQPIADIGIFIAIDSCATQYRTRSFLMPGQISSGLVPTLVSAAPYVPPTNKELKILFQPMFDEYMEPPRVDRLVSPAPAVSVLVNSAAESTLMEDNPFAPVDNNPFINVFASEPSSEASSSGDLSSAESPYVSHTLHHLGKWSKDNPLDNIIGNPSRPVSTRKQLATDALWCLYNSVLSKVEPKNFKSAITEDCWFQAMQDEIHEFDRLQVWELVPQPDCVMIIALKWIYKVKIDEYGDVLSTVELYFVTTDYQLANIFTKALPRERFEFLLPRLGMKNTMADMNIPANDAPVEQAPDVAPPIRTDDQILPVNKWVPIGKSNCVLDVLNCQLDEQWFNLHKDLLRDALDITPTNDNNPFVAPPSSDTVIDYVNTLGYPSTLRNVSAMSVNALYQPWRVVLSMINMCLTGKTVAYDRPRHPVLQILWGITHRSNIDYAERMWEEFVQSIQTFLTDRKNLATTSRGKKKTALLLIPNVRFTKLIIHHLRTKHNIHPRTGLPLYYSHDENILNTLMFVGKDECGKAEEGGATESSKATKVTKPKAAKVKKPAGDPAPKKRKLVKETLDDPLPAKRSKAGLVGKRRKAKSPLRLIDEPSDEGVPVEEPAHDDEVDFQRALELSLKEQGEQTQGPARPVTPMKKSPTKQFIFQRCPPMPTKSSAHAESPSMDAELNLTDSETESDKEASKINARNQEEGQTRPNHGVQDKGHAGPNPGVQDKGQAGPNPGIAAESQLQSSHVVHVGPNLKHMDLGTYDASTQQKPEQIDEEFTTTAYPNVQENLKLLNED</sequence>
<accession>A0ABQ5G927</accession>
<feature type="compositionally biased region" description="Basic residues" evidence="1">
    <location>
        <begin position="674"/>
        <end position="685"/>
    </location>
</feature>
<dbReference type="InterPro" id="IPR001584">
    <property type="entry name" value="Integrase_cat-core"/>
</dbReference>
<feature type="compositionally biased region" description="Basic and acidic residues" evidence="1">
    <location>
        <begin position="816"/>
        <end position="833"/>
    </location>
</feature>
<feature type="region of interest" description="Disordered" evidence="1">
    <location>
        <begin position="661"/>
        <end position="879"/>
    </location>
</feature>
<dbReference type="Gene3D" id="3.30.420.10">
    <property type="entry name" value="Ribonuclease H-like superfamily/Ribonuclease H"/>
    <property type="match status" value="1"/>
</dbReference>
<protein>
    <submittedName>
        <fullName evidence="3">Retrovirus-related pol polyprotein from transposon TNT 1-94</fullName>
    </submittedName>
</protein>
<dbReference type="PROSITE" id="PS50330">
    <property type="entry name" value="UIM"/>
    <property type="match status" value="1"/>
</dbReference>
<gene>
    <name evidence="3" type="ORF">Tco_1031385</name>
</gene>
<dbReference type="SUPFAM" id="SSF53098">
    <property type="entry name" value="Ribonuclease H-like"/>
    <property type="match status" value="1"/>
</dbReference>
<keyword evidence="4" id="KW-1185">Reference proteome</keyword>
<comment type="caution">
    <text evidence="3">The sequence shown here is derived from an EMBL/GenBank/DDBJ whole genome shotgun (WGS) entry which is preliminary data.</text>
</comment>
<dbReference type="PROSITE" id="PS50994">
    <property type="entry name" value="INTEGRASE"/>
    <property type="match status" value="1"/>
</dbReference>
<feature type="compositionally biased region" description="Basic and acidic residues" evidence="1">
    <location>
        <begin position="749"/>
        <end position="762"/>
    </location>
</feature>
<feature type="compositionally biased region" description="Acidic residues" evidence="1">
    <location>
        <begin position="731"/>
        <end position="748"/>
    </location>
</feature>
<evidence type="ECO:0000313" key="3">
    <source>
        <dbReference type="EMBL" id="GJT72099.1"/>
    </source>
</evidence>
<dbReference type="InterPro" id="IPR003903">
    <property type="entry name" value="UIM_dom"/>
</dbReference>
<evidence type="ECO:0000313" key="4">
    <source>
        <dbReference type="Proteomes" id="UP001151760"/>
    </source>
</evidence>